<sequence length="166" mass="18882">MSPECETENPERSRDIQTAARWTGLRHYARASCVSPNHQLVSGSLGPIDTYLIARKSGDQSQIRIPSSKQQGLGITTPRLRIQKFQHSAKKLLQKIINFLFPSIINLTLFRTTTNDFMSPKCDTRKSTVSRRRPNSSVRRIPRPDLSAHQLNLLATSLLNHNQYED</sequence>
<evidence type="ECO:0000256" key="1">
    <source>
        <dbReference type="SAM" id="MobiDB-lite"/>
    </source>
</evidence>
<protein>
    <submittedName>
        <fullName evidence="2">Uncharacterized protein</fullName>
    </submittedName>
</protein>
<feature type="region of interest" description="Disordered" evidence="1">
    <location>
        <begin position="121"/>
        <end position="141"/>
    </location>
</feature>
<dbReference type="AlphaFoldDB" id="A0AAV4MGC3"/>
<dbReference type="Proteomes" id="UP001054945">
    <property type="component" value="Unassembled WGS sequence"/>
</dbReference>
<accession>A0AAV4MGC3</accession>
<organism evidence="2 3">
    <name type="scientific">Caerostris extrusa</name>
    <name type="common">Bark spider</name>
    <name type="synonym">Caerostris bankana</name>
    <dbReference type="NCBI Taxonomy" id="172846"/>
    <lineage>
        <taxon>Eukaryota</taxon>
        <taxon>Metazoa</taxon>
        <taxon>Ecdysozoa</taxon>
        <taxon>Arthropoda</taxon>
        <taxon>Chelicerata</taxon>
        <taxon>Arachnida</taxon>
        <taxon>Araneae</taxon>
        <taxon>Araneomorphae</taxon>
        <taxon>Entelegynae</taxon>
        <taxon>Araneoidea</taxon>
        <taxon>Araneidae</taxon>
        <taxon>Caerostris</taxon>
    </lineage>
</organism>
<reference evidence="2 3" key="1">
    <citation type="submission" date="2021-06" db="EMBL/GenBank/DDBJ databases">
        <title>Caerostris extrusa draft genome.</title>
        <authorList>
            <person name="Kono N."/>
            <person name="Arakawa K."/>
        </authorList>
    </citation>
    <scope>NUCLEOTIDE SEQUENCE [LARGE SCALE GENOMIC DNA]</scope>
</reference>
<comment type="caution">
    <text evidence="2">The sequence shown here is derived from an EMBL/GenBank/DDBJ whole genome shotgun (WGS) entry which is preliminary data.</text>
</comment>
<gene>
    <name evidence="2" type="ORF">CEXT_782541</name>
</gene>
<name>A0AAV4MGC3_CAEEX</name>
<evidence type="ECO:0000313" key="3">
    <source>
        <dbReference type="Proteomes" id="UP001054945"/>
    </source>
</evidence>
<proteinExistence type="predicted"/>
<keyword evidence="3" id="KW-1185">Reference proteome</keyword>
<evidence type="ECO:0000313" key="2">
    <source>
        <dbReference type="EMBL" id="GIX71446.1"/>
    </source>
</evidence>
<dbReference type="EMBL" id="BPLR01002220">
    <property type="protein sequence ID" value="GIX71446.1"/>
    <property type="molecule type" value="Genomic_DNA"/>
</dbReference>